<organism evidence="3 4">
    <name type="scientific">Vanilla planifolia</name>
    <name type="common">Vanilla</name>
    <dbReference type="NCBI Taxonomy" id="51239"/>
    <lineage>
        <taxon>Eukaryota</taxon>
        <taxon>Viridiplantae</taxon>
        <taxon>Streptophyta</taxon>
        <taxon>Embryophyta</taxon>
        <taxon>Tracheophyta</taxon>
        <taxon>Spermatophyta</taxon>
        <taxon>Magnoliopsida</taxon>
        <taxon>Liliopsida</taxon>
        <taxon>Asparagales</taxon>
        <taxon>Orchidaceae</taxon>
        <taxon>Vanilloideae</taxon>
        <taxon>Vanilleae</taxon>
        <taxon>Vanilla</taxon>
    </lineage>
</organism>
<dbReference type="EMBL" id="JADCNM010000006">
    <property type="protein sequence ID" value="KAG0478805.1"/>
    <property type="molecule type" value="Genomic_DNA"/>
</dbReference>
<dbReference type="SUPFAM" id="SSF51338">
    <property type="entry name" value="Composite domain of metallo-dependent hydrolases"/>
    <property type="match status" value="1"/>
</dbReference>
<keyword evidence="1" id="KW-1133">Transmembrane helix</keyword>
<feature type="domain" description="Amidohydrolase 3" evidence="2">
    <location>
        <begin position="90"/>
        <end position="575"/>
    </location>
</feature>
<protein>
    <recommendedName>
        <fullName evidence="2">Amidohydrolase 3 domain-containing protein</fullName>
    </recommendedName>
</protein>
<dbReference type="AlphaFoldDB" id="A0A835QSF2"/>
<dbReference type="InterPro" id="IPR011059">
    <property type="entry name" value="Metal-dep_hydrolase_composite"/>
</dbReference>
<dbReference type="InterPro" id="IPR032466">
    <property type="entry name" value="Metal_Hydrolase"/>
</dbReference>
<dbReference type="Gene3D" id="2.30.40.10">
    <property type="entry name" value="Urease, subunit C, domain 1"/>
    <property type="match status" value="1"/>
</dbReference>
<dbReference type="InterPro" id="IPR033932">
    <property type="entry name" value="YtcJ-like"/>
</dbReference>
<dbReference type="PANTHER" id="PTHR22642">
    <property type="entry name" value="IMIDAZOLONEPROPIONASE"/>
    <property type="match status" value="1"/>
</dbReference>
<dbReference type="PANTHER" id="PTHR22642:SF2">
    <property type="entry name" value="PROTEIN LONG AFTER FAR-RED 3"/>
    <property type="match status" value="1"/>
</dbReference>
<name>A0A835QSF2_VANPL</name>
<evidence type="ECO:0000256" key="1">
    <source>
        <dbReference type="SAM" id="Phobius"/>
    </source>
</evidence>
<dbReference type="InterPro" id="IPR013108">
    <property type="entry name" value="Amidohydro_3"/>
</dbReference>
<feature type="transmembrane region" description="Helical" evidence="1">
    <location>
        <begin position="7"/>
        <end position="27"/>
    </location>
</feature>
<dbReference type="Gene3D" id="3.20.20.140">
    <property type="entry name" value="Metal-dependent hydrolases"/>
    <property type="match status" value="1"/>
</dbReference>
<dbReference type="OrthoDB" id="3501663at2759"/>
<dbReference type="CDD" id="cd01300">
    <property type="entry name" value="YtcJ_like"/>
    <property type="match status" value="1"/>
</dbReference>
<proteinExistence type="predicted"/>
<evidence type="ECO:0000313" key="3">
    <source>
        <dbReference type="EMBL" id="KAG0478805.1"/>
    </source>
</evidence>
<evidence type="ECO:0000313" key="4">
    <source>
        <dbReference type="Proteomes" id="UP000639772"/>
    </source>
</evidence>
<dbReference type="Gene3D" id="3.10.310.70">
    <property type="match status" value="1"/>
</dbReference>
<sequence>MASGRGIFLFISAAVAAVAGVFVIPVLKSSWGPFEWIGGSAADLVVRNATIYTSDESMPFAEAMAVRNGIIVRVGTDASVRELIGRWTKELNLEGKLVLPGFIDSHVHLISGGLQMGRVSLNGIKTPQEFVTRVKEGLKDKTPGEWVLGGGWNNDIWGGDLPVSSWIDDITQDNPVWLSRMDGHMGLANSVALKIAGITNNSMEPVGGTILKASSGDPTGILIDSAMKLVLSVIPEISINERRDALIKASKYALTKGVTTLVDMGRYFTGAPLDDSWKDFSEVYKWADSAGKMLTRVYLFFPLQTWPRLVDLFKEKGRSLSQWIYIGGVKAFADGSLGSNSAFFHEPYEDDPHYCGLLVSDFEWLLNATVEADKRGLQVAVHAIGDKANEMVLDLFDKVNSVNEGGDHRFRIEHAQHLVAEATSRFGTQNIIASVQPDHILSDAGFAEKKIGVTRALEGSYLFRSLIAGGAKLAFGSDWPVADIDPLRSIKTAMHRIPPWQETSWIPSERIELKDALYAYTIGASHACFLDKELGSLSPGKYADFVVLPSSSWEEFEQNLPSHVSATYVGGVQAYP</sequence>
<comment type="caution">
    <text evidence="3">The sequence shown here is derived from an EMBL/GenBank/DDBJ whole genome shotgun (WGS) entry which is preliminary data.</text>
</comment>
<reference evidence="3 4" key="1">
    <citation type="journal article" date="2020" name="Nat. Food">
        <title>A phased Vanilla planifolia genome enables genetic improvement of flavour and production.</title>
        <authorList>
            <person name="Hasing T."/>
            <person name="Tang H."/>
            <person name="Brym M."/>
            <person name="Khazi F."/>
            <person name="Huang T."/>
            <person name="Chambers A.H."/>
        </authorList>
    </citation>
    <scope>NUCLEOTIDE SEQUENCE [LARGE SCALE GENOMIC DNA]</scope>
    <source>
        <tissue evidence="3">Leaf</tissue>
    </source>
</reference>
<keyword evidence="1" id="KW-0812">Transmembrane</keyword>
<keyword evidence="1" id="KW-0472">Membrane</keyword>
<dbReference type="Proteomes" id="UP000639772">
    <property type="component" value="Chromosome 6"/>
</dbReference>
<dbReference type="Pfam" id="PF07969">
    <property type="entry name" value="Amidohydro_3"/>
    <property type="match status" value="1"/>
</dbReference>
<dbReference type="GO" id="GO:0016810">
    <property type="term" value="F:hydrolase activity, acting on carbon-nitrogen (but not peptide) bonds"/>
    <property type="evidence" value="ECO:0007669"/>
    <property type="project" value="InterPro"/>
</dbReference>
<gene>
    <name evidence="3" type="ORF">HPP92_013524</name>
</gene>
<accession>A0A835QSF2</accession>
<dbReference type="SUPFAM" id="SSF51556">
    <property type="entry name" value="Metallo-dependent hydrolases"/>
    <property type="match status" value="1"/>
</dbReference>
<evidence type="ECO:0000259" key="2">
    <source>
        <dbReference type="Pfam" id="PF07969"/>
    </source>
</evidence>